<dbReference type="RefSeq" id="WP_211799928.1">
    <property type="nucleotide sequence ID" value="NZ_JAGSCS010000003.1"/>
</dbReference>
<dbReference type="Pfam" id="PF00905">
    <property type="entry name" value="Transpeptidase"/>
    <property type="match status" value="1"/>
</dbReference>
<comment type="subcellular location">
    <subcellularLocation>
        <location evidence="1">Membrane</location>
    </subcellularLocation>
</comment>
<dbReference type="GO" id="GO:0008658">
    <property type="term" value="F:penicillin binding"/>
    <property type="evidence" value="ECO:0007669"/>
    <property type="project" value="InterPro"/>
</dbReference>
<organism evidence="6 7">
    <name type="scientific">Proteiniclasticum sediminis</name>
    <dbReference type="NCBI Taxonomy" id="2804028"/>
    <lineage>
        <taxon>Bacteria</taxon>
        <taxon>Bacillati</taxon>
        <taxon>Bacillota</taxon>
        <taxon>Clostridia</taxon>
        <taxon>Eubacteriales</taxon>
        <taxon>Clostridiaceae</taxon>
        <taxon>Proteiniclasticum</taxon>
    </lineage>
</organism>
<keyword evidence="7" id="KW-1185">Reference proteome</keyword>
<dbReference type="InterPro" id="IPR036138">
    <property type="entry name" value="PBP_dimer_sf"/>
</dbReference>
<dbReference type="InterPro" id="IPR001460">
    <property type="entry name" value="PCN-bd_Tpept"/>
</dbReference>
<evidence type="ECO:0000259" key="4">
    <source>
        <dbReference type="Pfam" id="PF00905"/>
    </source>
</evidence>
<dbReference type="Proteomes" id="UP000675379">
    <property type="component" value="Unassembled WGS sequence"/>
</dbReference>
<evidence type="ECO:0000259" key="5">
    <source>
        <dbReference type="Pfam" id="PF03717"/>
    </source>
</evidence>
<evidence type="ECO:0000256" key="3">
    <source>
        <dbReference type="ARBA" id="ARBA00023136"/>
    </source>
</evidence>
<comment type="caution">
    <text evidence="6">The sequence shown here is derived from an EMBL/GenBank/DDBJ whole genome shotgun (WGS) entry which is preliminary data.</text>
</comment>
<dbReference type="InterPro" id="IPR012338">
    <property type="entry name" value="Beta-lactam/transpept-like"/>
</dbReference>
<proteinExistence type="inferred from homology"/>
<dbReference type="SUPFAM" id="SSF56601">
    <property type="entry name" value="beta-lactamase/transpeptidase-like"/>
    <property type="match status" value="1"/>
</dbReference>
<keyword evidence="3" id="KW-0472">Membrane</keyword>
<feature type="domain" description="Penicillin-binding protein transpeptidase" evidence="4">
    <location>
        <begin position="251"/>
        <end position="569"/>
    </location>
</feature>
<dbReference type="Gene3D" id="3.90.1310.10">
    <property type="entry name" value="Penicillin-binding protein 2a (Domain 2)"/>
    <property type="match status" value="1"/>
</dbReference>
<dbReference type="InterPro" id="IPR005311">
    <property type="entry name" value="PBP_dimer"/>
</dbReference>
<feature type="domain" description="Penicillin-binding protein dimerisation" evidence="5">
    <location>
        <begin position="50"/>
        <end position="206"/>
    </location>
</feature>
<dbReference type="Gene3D" id="3.30.450.330">
    <property type="match status" value="1"/>
</dbReference>
<protein>
    <submittedName>
        <fullName evidence="6">Stage V sporulation protein D</fullName>
    </submittedName>
</protein>
<evidence type="ECO:0000313" key="6">
    <source>
        <dbReference type="EMBL" id="MBR0575405.1"/>
    </source>
</evidence>
<evidence type="ECO:0000256" key="1">
    <source>
        <dbReference type="ARBA" id="ARBA00004370"/>
    </source>
</evidence>
<evidence type="ECO:0000256" key="2">
    <source>
        <dbReference type="ARBA" id="ARBA00007171"/>
    </source>
</evidence>
<dbReference type="PANTHER" id="PTHR30627:SF1">
    <property type="entry name" value="PEPTIDOGLYCAN D,D-TRANSPEPTIDASE FTSI"/>
    <property type="match status" value="1"/>
</dbReference>
<dbReference type="EMBL" id="JAGSCS010000003">
    <property type="protein sequence ID" value="MBR0575405.1"/>
    <property type="molecule type" value="Genomic_DNA"/>
</dbReference>
<sequence length="579" mass="64108">MKYNKRYRLMISLVVLLFVLLMGRLYYVTVIAKEDIYAKAQNQISKEIILPARRGDILDRNGAVLASTTEAYRLDADLVTFRKLLSSKGKTAESYAELIAKALGSDPAAVLAKLTADHNSIIIQRKIEKETIDRVRTLIDEEDINFLLIGYDNIRYYPNGSYLSHVLGSVNVDGSGVMGLEYYYNETLKGISGLKIAEMDKKNRELPYAPVVETKAVNGNDLVLSIDERIQYFIENLAEKAMADFEAKSISILVSDPKTGGILGMVNLPDFDPNNPWQDRTQEEFDQLTRNRAVNDAYEPGSTFKIVTFSAALEEGLVDEDDHFFCPGYIYVDGVRINCIKRDGHKDQTLGEVLKNSCNVGTILIAQKLGKETFNAYVKLYMFGQKTGIDLPGESTGIVFKTENMKNVDLATSSIGQANTVTPLQMLNALNTIASGGVMNHLHLVDESVLRDKDEVVAQENLGMKDGTRIISESTSARMLELMYQAIGANERHQAYIADIPVFGKTGTAQKIVQLEDGTMGYSDEEFISSFLGGAPYTDPKVTVLVVVDSPKGVVFGSVVAAPIFKEIILEVDQYLNLE</sequence>
<dbReference type="AlphaFoldDB" id="A0A941CMH7"/>
<gene>
    <name evidence="6" type="ORF">KCG48_03525</name>
</gene>
<name>A0A941CMH7_9CLOT</name>
<evidence type="ECO:0000313" key="7">
    <source>
        <dbReference type="Proteomes" id="UP000675379"/>
    </source>
</evidence>
<reference evidence="6" key="1">
    <citation type="submission" date="2021-04" db="EMBL/GenBank/DDBJ databases">
        <title>Proteiniclasticum sedimins sp. nov., an obligate anaerobic bacterium isolated from anaerobic sludge.</title>
        <authorList>
            <person name="Liu J."/>
        </authorList>
    </citation>
    <scope>NUCLEOTIDE SEQUENCE</scope>
    <source>
        <strain evidence="6">BAD-10</strain>
    </source>
</reference>
<dbReference type="InterPro" id="IPR050515">
    <property type="entry name" value="Beta-lactam/transpept"/>
</dbReference>
<dbReference type="SUPFAM" id="SSF56519">
    <property type="entry name" value="Penicillin binding protein dimerisation domain"/>
    <property type="match status" value="1"/>
</dbReference>
<dbReference type="PANTHER" id="PTHR30627">
    <property type="entry name" value="PEPTIDOGLYCAN D,D-TRANSPEPTIDASE"/>
    <property type="match status" value="1"/>
</dbReference>
<dbReference type="GO" id="GO:0071555">
    <property type="term" value="P:cell wall organization"/>
    <property type="evidence" value="ECO:0007669"/>
    <property type="project" value="TreeGrafter"/>
</dbReference>
<dbReference type="GO" id="GO:0005886">
    <property type="term" value="C:plasma membrane"/>
    <property type="evidence" value="ECO:0007669"/>
    <property type="project" value="TreeGrafter"/>
</dbReference>
<comment type="similarity">
    <text evidence="2">Belongs to the transpeptidase family.</text>
</comment>
<dbReference type="Gene3D" id="3.40.710.10">
    <property type="entry name" value="DD-peptidase/beta-lactamase superfamily"/>
    <property type="match status" value="1"/>
</dbReference>
<accession>A0A941CMH7</accession>
<dbReference type="Pfam" id="PF03717">
    <property type="entry name" value="PBP_dimer"/>
    <property type="match status" value="1"/>
</dbReference>